<dbReference type="GO" id="GO:0070125">
    <property type="term" value="P:mitochondrial translational elongation"/>
    <property type="evidence" value="ECO:0007669"/>
    <property type="project" value="TreeGrafter"/>
</dbReference>
<evidence type="ECO:0000256" key="6">
    <source>
        <dbReference type="ARBA" id="ARBA00023134"/>
    </source>
</evidence>
<dbReference type="Gene3D" id="2.40.30.10">
    <property type="entry name" value="Translation factors"/>
    <property type="match status" value="1"/>
</dbReference>
<dbReference type="FunFam" id="3.30.70.240:FF:000001">
    <property type="entry name" value="Elongation factor G"/>
    <property type="match status" value="1"/>
</dbReference>
<keyword evidence="6" id="KW-0342">GTP-binding</keyword>
<keyword evidence="9" id="KW-1185">Reference proteome</keyword>
<dbReference type="SUPFAM" id="SSF50447">
    <property type="entry name" value="Translation proteins"/>
    <property type="match status" value="1"/>
</dbReference>
<dbReference type="PANTHER" id="PTHR43636:SF5">
    <property type="entry name" value="ELONGATION FACTOR G, MITOCHONDRIAL"/>
    <property type="match status" value="1"/>
</dbReference>
<dbReference type="GO" id="GO:0005759">
    <property type="term" value="C:mitochondrial matrix"/>
    <property type="evidence" value="ECO:0007669"/>
    <property type="project" value="UniProtKB-ARBA"/>
</dbReference>
<protein>
    <recommendedName>
        <fullName evidence="7">Tr-type G domain-containing protein</fullName>
    </recommendedName>
</protein>
<comment type="similarity">
    <text evidence="1">Belongs to the TRAFAC class translation factor GTPase superfamily. Classic translation factor GTPase family. EF-G/EF-2 subfamily.</text>
</comment>
<dbReference type="InterPro" id="IPR004161">
    <property type="entry name" value="EFTu-like_2"/>
</dbReference>
<feature type="domain" description="Tr-type G" evidence="7">
    <location>
        <begin position="57"/>
        <end position="327"/>
    </location>
</feature>
<evidence type="ECO:0000313" key="9">
    <source>
        <dbReference type="Proteomes" id="UP001157006"/>
    </source>
</evidence>
<reference evidence="8 9" key="1">
    <citation type="submission" date="2023-01" db="EMBL/GenBank/DDBJ databases">
        <authorList>
            <person name="Kreplak J."/>
        </authorList>
    </citation>
    <scope>NUCLEOTIDE SEQUENCE [LARGE SCALE GENOMIC DNA]</scope>
</reference>
<dbReference type="SMART" id="SM00838">
    <property type="entry name" value="EFG_C"/>
    <property type="match status" value="1"/>
</dbReference>
<proteinExistence type="inferred from homology"/>
<keyword evidence="2" id="KW-0547">Nucleotide-binding</keyword>
<dbReference type="PRINTS" id="PR00315">
    <property type="entry name" value="ELONGATNFCT"/>
</dbReference>
<dbReference type="InterPro" id="IPR000640">
    <property type="entry name" value="EFG_V-like"/>
</dbReference>
<keyword evidence="3" id="KW-0251">Elongation factor</keyword>
<organism evidence="8 9">
    <name type="scientific">Vicia faba</name>
    <name type="common">Broad bean</name>
    <name type="synonym">Faba vulgaris</name>
    <dbReference type="NCBI Taxonomy" id="3906"/>
    <lineage>
        <taxon>Eukaryota</taxon>
        <taxon>Viridiplantae</taxon>
        <taxon>Streptophyta</taxon>
        <taxon>Embryophyta</taxon>
        <taxon>Tracheophyta</taxon>
        <taxon>Spermatophyta</taxon>
        <taxon>Magnoliopsida</taxon>
        <taxon>eudicotyledons</taxon>
        <taxon>Gunneridae</taxon>
        <taxon>Pentapetalae</taxon>
        <taxon>rosids</taxon>
        <taxon>fabids</taxon>
        <taxon>Fabales</taxon>
        <taxon>Fabaceae</taxon>
        <taxon>Papilionoideae</taxon>
        <taxon>50 kb inversion clade</taxon>
        <taxon>NPAAA clade</taxon>
        <taxon>Hologalegina</taxon>
        <taxon>IRL clade</taxon>
        <taxon>Fabeae</taxon>
        <taxon>Vicia</taxon>
    </lineage>
</organism>
<accession>A0AAV0Z675</accession>
<keyword evidence="5" id="KW-0496">Mitochondrion</keyword>
<dbReference type="Pfam" id="PF03144">
    <property type="entry name" value="GTP_EFTU_D2"/>
    <property type="match status" value="1"/>
</dbReference>
<dbReference type="AlphaFoldDB" id="A0AAV0Z675"/>
<dbReference type="PROSITE" id="PS51722">
    <property type="entry name" value="G_TR_2"/>
    <property type="match status" value="1"/>
</dbReference>
<dbReference type="Gene3D" id="3.30.70.240">
    <property type="match status" value="1"/>
</dbReference>
<dbReference type="Gene3D" id="3.40.50.300">
    <property type="entry name" value="P-loop containing nucleotide triphosphate hydrolases"/>
    <property type="match status" value="1"/>
</dbReference>
<evidence type="ECO:0000256" key="5">
    <source>
        <dbReference type="ARBA" id="ARBA00023128"/>
    </source>
</evidence>
<dbReference type="Pfam" id="PF00679">
    <property type="entry name" value="EFG_C"/>
    <property type="match status" value="1"/>
</dbReference>
<evidence type="ECO:0000256" key="2">
    <source>
        <dbReference type="ARBA" id="ARBA00022741"/>
    </source>
</evidence>
<evidence type="ECO:0000259" key="7">
    <source>
        <dbReference type="PROSITE" id="PS51722"/>
    </source>
</evidence>
<evidence type="ECO:0000256" key="4">
    <source>
        <dbReference type="ARBA" id="ARBA00022917"/>
    </source>
</evidence>
<sequence>MARPQRLLYALCSSSATTAGSLIGGTFHPRYFSAGSVAHATAAANIDKDPWWKESMKKVRNIGILAPMDSEKTTLAEQILLYTDQIHKMHEVRGKGGCGATMDSMDLERKNGITIKSASTYCNWKGSKINIIEHVDFTTEVERALRVVDGAILVLCSFGGVRSHSITVDCQMRKNEVPRITFINQLDQMGADPWKVLNQIRSHFPRRTAAIQVPIGLENEFKGLVDLVKLKAYYFEGSHGKEKVPSNMETLVADKRRELIRTVSEVDKILAGAFLSDETISEADLEGAIRRATIARKFIPVFMGTAVKDKGVQPLLDGILSYFPCPIEVTNYALDQSKNEEKVELTGSPDAPLVALAFKSEQTLSGPLTYLRIYDGVIRKGGSIFNVNTGKNIKISSLCQMHSHEKMHDIQEAHAGQIVAVFGLECAAGDTFTDGLVKYTMTSMAISKPEIIMLVELKVPTEFQGAVTADLNKRKGVILGNDQDGDDSIIRAHVPLNNIFRYSPVLSSMTQGKGKLTMEYKKPNTREIRQLNDYYWIHSSST</sequence>
<gene>
    <name evidence="8" type="ORF">VFH_I123920</name>
</gene>
<dbReference type="Proteomes" id="UP001157006">
    <property type="component" value="Chromosome 1S"/>
</dbReference>
<dbReference type="EMBL" id="OX451735">
    <property type="protein sequence ID" value="CAI8594095.1"/>
    <property type="molecule type" value="Genomic_DNA"/>
</dbReference>
<dbReference type="GO" id="GO:0003746">
    <property type="term" value="F:translation elongation factor activity"/>
    <property type="evidence" value="ECO:0007669"/>
    <property type="project" value="UniProtKB-KW"/>
</dbReference>
<dbReference type="SUPFAM" id="SSF54980">
    <property type="entry name" value="EF-G C-terminal domain-like"/>
    <property type="match status" value="1"/>
</dbReference>
<keyword evidence="4" id="KW-0648">Protein biosynthesis</keyword>
<dbReference type="InterPro" id="IPR009000">
    <property type="entry name" value="Transl_B-barrel_sf"/>
</dbReference>
<dbReference type="FunFam" id="3.40.50.300:FF:000514">
    <property type="entry name" value="Ribosome-releasing factor 2, mitochondrial"/>
    <property type="match status" value="1"/>
</dbReference>
<dbReference type="FunFam" id="2.40.30.10:FF:000022">
    <property type="entry name" value="Elongation factor G, mitochondrial"/>
    <property type="match status" value="1"/>
</dbReference>
<dbReference type="Pfam" id="PF00009">
    <property type="entry name" value="GTP_EFTU"/>
    <property type="match status" value="1"/>
</dbReference>
<evidence type="ECO:0000313" key="8">
    <source>
        <dbReference type="EMBL" id="CAI8594095.1"/>
    </source>
</evidence>
<dbReference type="GO" id="GO:0003924">
    <property type="term" value="F:GTPase activity"/>
    <property type="evidence" value="ECO:0007669"/>
    <property type="project" value="InterPro"/>
</dbReference>
<dbReference type="InterPro" id="IPR027417">
    <property type="entry name" value="P-loop_NTPase"/>
</dbReference>
<evidence type="ECO:0000256" key="1">
    <source>
        <dbReference type="ARBA" id="ARBA00005870"/>
    </source>
</evidence>
<dbReference type="InterPro" id="IPR035647">
    <property type="entry name" value="EFG_III/V"/>
</dbReference>
<name>A0AAV0Z675_VICFA</name>
<dbReference type="GO" id="GO:0005525">
    <property type="term" value="F:GTP binding"/>
    <property type="evidence" value="ECO:0007669"/>
    <property type="project" value="UniProtKB-KW"/>
</dbReference>
<dbReference type="InterPro" id="IPR000795">
    <property type="entry name" value="T_Tr_GTP-bd_dom"/>
</dbReference>
<dbReference type="PANTHER" id="PTHR43636">
    <property type="entry name" value="ELONGATION FACTOR G, MITOCHONDRIAL"/>
    <property type="match status" value="1"/>
</dbReference>
<evidence type="ECO:0000256" key="3">
    <source>
        <dbReference type="ARBA" id="ARBA00022768"/>
    </source>
</evidence>
<dbReference type="SUPFAM" id="SSF52540">
    <property type="entry name" value="P-loop containing nucleoside triphosphate hydrolases"/>
    <property type="match status" value="1"/>
</dbReference>